<feature type="compositionally biased region" description="Basic and acidic residues" evidence="1">
    <location>
        <begin position="42"/>
        <end position="51"/>
    </location>
</feature>
<name>A0AAD9BT02_DISEL</name>
<gene>
    <name evidence="2" type="ORF">KUDE01_014102</name>
</gene>
<dbReference type="Proteomes" id="UP001228049">
    <property type="component" value="Unassembled WGS sequence"/>
</dbReference>
<evidence type="ECO:0000256" key="1">
    <source>
        <dbReference type="SAM" id="MobiDB-lite"/>
    </source>
</evidence>
<evidence type="ECO:0000313" key="2">
    <source>
        <dbReference type="EMBL" id="KAK1889425.1"/>
    </source>
</evidence>
<dbReference type="EMBL" id="JASDAP010000017">
    <property type="protein sequence ID" value="KAK1889425.1"/>
    <property type="molecule type" value="Genomic_DNA"/>
</dbReference>
<comment type="caution">
    <text evidence="2">The sequence shown here is derived from an EMBL/GenBank/DDBJ whole genome shotgun (WGS) entry which is preliminary data.</text>
</comment>
<dbReference type="AlphaFoldDB" id="A0AAD9BT02"/>
<organism evidence="2 3">
    <name type="scientific">Dissostichus eleginoides</name>
    <name type="common">Patagonian toothfish</name>
    <name type="synonym">Dissostichus amissus</name>
    <dbReference type="NCBI Taxonomy" id="100907"/>
    <lineage>
        <taxon>Eukaryota</taxon>
        <taxon>Metazoa</taxon>
        <taxon>Chordata</taxon>
        <taxon>Craniata</taxon>
        <taxon>Vertebrata</taxon>
        <taxon>Euteleostomi</taxon>
        <taxon>Actinopterygii</taxon>
        <taxon>Neopterygii</taxon>
        <taxon>Teleostei</taxon>
        <taxon>Neoteleostei</taxon>
        <taxon>Acanthomorphata</taxon>
        <taxon>Eupercaria</taxon>
        <taxon>Perciformes</taxon>
        <taxon>Notothenioidei</taxon>
        <taxon>Nototheniidae</taxon>
        <taxon>Dissostichus</taxon>
    </lineage>
</organism>
<feature type="region of interest" description="Disordered" evidence="1">
    <location>
        <begin position="42"/>
        <end position="61"/>
    </location>
</feature>
<accession>A0AAD9BT02</accession>
<protein>
    <submittedName>
        <fullName evidence="2">Solute carrier family 10 member 6</fullName>
    </submittedName>
</protein>
<keyword evidence="3" id="KW-1185">Reference proteome</keyword>
<proteinExistence type="predicted"/>
<sequence>MKLGLRVREQQLPSVFRFYFRYTLHNLRPNTRCLPCHQISHRDTKGKHPDEMPACQSSKQTVGQTDRQASIMFWAVSADCSPLLPVSGLAIVAEQSGWAQSLRWS</sequence>
<reference evidence="2" key="1">
    <citation type="submission" date="2023-04" db="EMBL/GenBank/DDBJ databases">
        <title>Chromosome-level genome of Chaenocephalus aceratus.</title>
        <authorList>
            <person name="Park H."/>
        </authorList>
    </citation>
    <scope>NUCLEOTIDE SEQUENCE</scope>
    <source>
        <strain evidence="2">DE</strain>
        <tissue evidence="2">Muscle</tissue>
    </source>
</reference>
<evidence type="ECO:0000313" key="3">
    <source>
        <dbReference type="Proteomes" id="UP001228049"/>
    </source>
</evidence>